<sequence length="307" mass="34535">ILSYTSSGKAIYLNVQQGVITKVFIMETIENCVDAAIAELRTNIKDIIHEDSLYGDEFYLLRWLKVSNMKVKKAEKYLRSTAKWRKELDVSSMYNGSFPDGWLESMPIYADAVTNSGSLAASVQAGLVDIRGILEERGRANVVKLLVQAFVQAERVLVELNRNRFGGEFLTENSVEGGTMILDMNNFQARHLGSLQVLQTVGEVCKIIVKYFPVLGARIIVLNCNSFATVILKIIRSILESPSLVFEVYGQDKSEWQDSITSQIPSHLIRDVFGGTRPTEEKIRRDTLVDTRALLSYARDLQRISTD</sequence>
<proteinExistence type="predicted"/>
<evidence type="ECO:0000259" key="1">
    <source>
        <dbReference type="PROSITE" id="PS50191"/>
    </source>
</evidence>
<evidence type="ECO:0000313" key="3">
    <source>
        <dbReference type="Proteomes" id="UP000708208"/>
    </source>
</evidence>
<dbReference type="PANTHER" id="PTHR23324:SF83">
    <property type="entry name" value="SEC14-LIKE PROTEIN 2"/>
    <property type="match status" value="1"/>
</dbReference>
<dbReference type="Proteomes" id="UP000708208">
    <property type="component" value="Unassembled WGS sequence"/>
</dbReference>
<dbReference type="Pfam" id="PF00650">
    <property type="entry name" value="CRAL_TRIO"/>
    <property type="match status" value="1"/>
</dbReference>
<reference evidence="2" key="1">
    <citation type="submission" date="2021-06" db="EMBL/GenBank/DDBJ databases">
        <authorList>
            <person name="Hodson N. C."/>
            <person name="Mongue J. A."/>
            <person name="Jaron S. K."/>
        </authorList>
    </citation>
    <scope>NUCLEOTIDE SEQUENCE</scope>
</reference>
<keyword evidence="3" id="KW-1185">Reference proteome</keyword>
<dbReference type="GO" id="GO:0005737">
    <property type="term" value="C:cytoplasm"/>
    <property type="evidence" value="ECO:0007669"/>
    <property type="project" value="TreeGrafter"/>
</dbReference>
<name>A0A8J2PEC6_9HEXA</name>
<evidence type="ECO:0000313" key="2">
    <source>
        <dbReference type="EMBL" id="CAG7825942.1"/>
    </source>
</evidence>
<dbReference type="PANTHER" id="PTHR23324">
    <property type="entry name" value="SEC14 RELATED PROTEIN"/>
    <property type="match status" value="1"/>
</dbReference>
<dbReference type="InterPro" id="IPR001251">
    <property type="entry name" value="CRAL-TRIO_dom"/>
</dbReference>
<dbReference type="OrthoDB" id="6682367at2759"/>
<feature type="domain" description="CRAL-TRIO" evidence="1">
    <location>
        <begin position="108"/>
        <end position="281"/>
    </location>
</feature>
<accession>A0A8J2PEC6</accession>
<dbReference type="EMBL" id="CAJVCH010538010">
    <property type="protein sequence ID" value="CAG7825942.1"/>
    <property type="molecule type" value="Genomic_DNA"/>
</dbReference>
<dbReference type="PROSITE" id="PS50191">
    <property type="entry name" value="CRAL_TRIO"/>
    <property type="match status" value="1"/>
</dbReference>
<feature type="non-terminal residue" evidence="2">
    <location>
        <position position="1"/>
    </location>
</feature>
<dbReference type="AlphaFoldDB" id="A0A8J2PEC6"/>
<protein>
    <recommendedName>
        <fullName evidence="1">CRAL-TRIO domain-containing protein</fullName>
    </recommendedName>
</protein>
<organism evidence="2 3">
    <name type="scientific">Allacma fusca</name>
    <dbReference type="NCBI Taxonomy" id="39272"/>
    <lineage>
        <taxon>Eukaryota</taxon>
        <taxon>Metazoa</taxon>
        <taxon>Ecdysozoa</taxon>
        <taxon>Arthropoda</taxon>
        <taxon>Hexapoda</taxon>
        <taxon>Collembola</taxon>
        <taxon>Symphypleona</taxon>
        <taxon>Sminthuridae</taxon>
        <taxon>Allacma</taxon>
    </lineage>
</organism>
<comment type="caution">
    <text evidence="2">The sequence shown here is derived from an EMBL/GenBank/DDBJ whole genome shotgun (WGS) entry which is preliminary data.</text>
</comment>
<dbReference type="InterPro" id="IPR051064">
    <property type="entry name" value="SEC14/CRAL-TRIO_domain"/>
</dbReference>
<gene>
    <name evidence="2" type="ORF">AFUS01_LOCUS36021</name>
</gene>